<dbReference type="PANTHER" id="PTHR46192">
    <property type="entry name" value="BROAD-RANGE ACID PHOSPHATASE DET1"/>
    <property type="match status" value="1"/>
</dbReference>
<evidence type="ECO:0000313" key="2">
    <source>
        <dbReference type="EMBL" id="KAK4596051.1"/>
    </source>
</evidence>
<dbReference type="SMART" id="SM00855">
    <property type="entry name" value="PGAM"/>
    <property type="match status" value="1"/>
</dbReference>
<evidence type="ECO:0000313" key="3">
    <source>
        <dbReference type="Proteomes" id="UP001324115"/>
    </source>
</evidence>
<organism evidence="2 3">
    <name type="scientific">Quercus rubra</name>
    <name type="common">Northern red oak</name>
    <name type="synonym">Quercus borealis</name>
    <dbReference type="NCBI Taxonomy" id="3512"/>
    <lineage>
        <taxon>Eukaryota</taxon>
        <taxon>Viridiplantae</taxon>
        <taxon>Streptophyta</taxon>
        <taxon>Embryophyta</taxon>
        <taxon>Tracheophyta</taxon>
        <taxon>Spermatophyta</taxon>
        <taxon>Magnoliopsida</taxon>
        <taxon>eudicotyledons</taxon>
        <taxon>Gunneridae</taxon>
        <taxon>Pentapetalae</taxon>
        <taxon>rosids</taxon>
        <taxon>fabids</taxon>
        <taxon>Fagales</taxon>
        <taxon>Fagaceae</taxon>
        <taxon>Quercus</taxon>
    </lineage>
</organism>
<dbReference type="Gene3D" id="3.40.50.1240">
    <property type="entry name" value="Phosphoglycerate mutase-like"/>
    <property type="match status" value="1"/>
</dbReference>
<feature type="compositionally biased region" description="Acidic residues" evidence="1">
    <location>
        <begin position="275"/>
        <end position="286"/>
    </location>
</feature>
<proteinExistence type="predicted"/>
<dbReference type="InterPro" id="IPR013078">
    <property type="entry name" value="His_Pase_superF_clade-1"/>
</dbReference>
<feature type="region of interest" description="Disordered" evidence="1">
    <location>
        <begin position="275"/>
        <end position="294"/>
    </location>
</feature>
<dbReference type="SUPFAM" id="SSF53254">
    <property type="entry name" value="Phosphoglycerate mutase-like"/>
    <property type="match status" value="1"/>
</dbReference>
<accession>A0AAN7J330</accession>
<evidence type="ECO:0008006" key="4">
    <source>
        <dbReference type="Google" id="ProtNLM"/>
    </source>
</evidence>
<dbReference type="Pfam" id="PF00300">
    <property type="entry name" value="His_Phos_1"/>
    <property type="match status" value="1"/>
</dbReference>
<dbReference type="AlphaFoldDB" id="A0AAN7J330"/>
<protein>
    <recommendedName>
        <fullName evidence="4">Phosphoglycerate mutase</fullName>
    </recommendedName>
</protein>
<gene>
    <name evidence="2" type="ORF">RGQ29_014219</name>
</gene>
<evidence type="ECO:0000256" key="1">
    <source>
        <dbReference type="SAM" id="MobiDB-lite"/>
    </source>
</evidence>
<dbReference type="EMBL" id="JAXUIC010000003">
    <property type="protein sequence ID" value="KAK4596051.1"/>
    <property type="molecule type" value="Genomic_DNA"/>
</dbReference>
<keyword evidence="3" id="KW-1185">Reference proteome</keyword>
<dbReference type="InterPro" id="IPR029033">
    <property type="entry name" value="His_PPase_superfam"/>
</dbReference>
<comment type="caution">
    <text evidence="2">The sequence shown here is derived from an EMBL/GenBank/DDBJ whole genome shotgun (WGS) entry which is preliminary data.</text>
</comment>
<reference evidence="2 3" key="1">
    <citation type="journal article" date="2023" name="G3 (Bethesda)">
        <title>A haplotype-resolved chromosome-scale genome for Quercus rubra L. provides insights into the genetics of adaptive traits for red oak species.</title>
        <authorList>
            <person name="Kapoor B."/>
            <person name="Jenkins J."/>
            <person name="Schmutz J."/>
            <person name="Zhebentyayeva T."/>
            <person name="Kuelheim C."/>
            <person name="Coggeshall M."/>
            <person name="Heim C."/>
            <person name="Lasky J.R."/>
            <person name="Leites L."/>
            <person name="Islam-Faridi N."/>
            <person name="Romero-Severson J."/>
            <person name="DeLeo V.L."/>
            <person name="Lucas S.M."/>
            <person name="Lazic D."/>
            <person name="Gailing O."/>
            <person name="Carlson J."/>
            <person name="Staton M."/>
        </authorList>
    </citation>
    <scope>NUCLEOTIDE SEQUENCE [LARGE SCALE GENOMIC DNA]</scope>
    <source>
        <strain evidence="2">Pseudo-F2</strain>
    </source>
</reference>
<dbReference type="Proteomes" id="UP001324115">
    <property type="component" value="Unassembled WGS sequence"/>
</dbReference>
<sequence>MQAHNNPPILPKRIILLCHGESQGNLDAKTYTTIPDDKIPLTEKGLAQAWGAGAQIRDVISCNKTTSNWKVYFYVSPYQRTLSTLREIGLSFSRQEIIGVDEDCRLREQAFGNFQDEKKMKELKIKKEEYGHFFYRFPDGESIADLSDRVSGFLESLWRDIDMKRLHHDPSHDLNFIIVSHGLTARVFLMKWFKWTVEQFERLNNLGNCEFRVIELGNGGEYSLAIHHTEEEMREWGLDADMIADQKWRVNAHRGEWNGNCPWYLNAFFDHLDDSNDNEDSDDEPPSDSSSICA</sequence>
<dbReference type="CDD" id="cd07067">
    <property type="entry name" value="HP_PGM_like"/>
    <property type="match status" value="1"/>
</dbReference>
<name>A0AAN7J330_QUERU</name>
<dbReference type="InterPro" id="IPR052765">
    <property type="entry name" value="PGM-Related"/>
</dbReference>